<sequence>MPLAERASSTAASWLVAQFRPQSFAWGTPSAAWSDCPSRWRCILPASPAGRSVLQQSFAWGYPHAPLKNAHPLRRGQPCQEQTLRAGGRRPKGALGVPPGETRGAELRAQPNAGGKPTAHRKGPPPGGGGASGGTQDRGGGTCVREVPRRGDGGTPRNPRNLAGGAALA</sequence>
<accession>A0A9W4DMN2</accession>
<comment type="caution">
    <text evidence="2">The sequence shown here is derived from an EMBL/GenBank/DDBJ whole genome shotgun (WGS) entry which is preliminary data.</text>
</comment>
<dbReference type="EMBL" id="CAJSLV010000044">
    <property type="protein sequence ID" value="CAG6392418.1"/>
    <property type="molecule type" value="Genomic_DNA"/>
</dbReference>
<dbReference type="AlphaFoldDB" id="A0A9W4DMN2"/>
<name>A0A9W4DMN2_9ACTN</name>
<evidence type="ECO:0000313" key="2">
    <source>
        <dbReference type="EMBL" id="CAG6392418.1"/>
    </source>
</evidence>
<evidence type="ECO:0000313" key="3">
    <source>
        <dbReference type="Proteomes" id="UP001152519"/>
    </source>
</evidence>
<gene>
    <name evidence="2" type="ORF">SCOCK_160200</name>
</gene>
<proteinExistence type="predicted"/>
<protein>
    <submittedName>
        <fullName evidence="2">Uncharacterized protein</fullName>
    </submittedName>
</protein>
<dbReference type="Proteomes" id="UP001152519">
    <property type="component" value="Unassembled WGS sequence"/>
</dbReference>
<feature type="region of interest" description="Disordered" evidence="1">
    <location>
        <begin position="67"/>
        <end position="169"/>
    </location>
</feature>
<keyword evidence="3" id="KW-1185">Reference proteome</keyword>
<reference evidence="2" key="1">
    <citation type="submission" date="2021-05" db="EMBL/GenBank/DDBJ databases">
        <authorList>
            <person name="Arsene-Ploetze F."/>
        </authorList>
    </citation>
    <scope>NUCLEOTIDE SEQUENCE</scope>
    <source>
        <strain evidence="2">DSM 42138</strain>
    </source>
</reference>
<feature type="compositionally biased region" description="Gly residues" evidence="1">
    <location>
        <begin position="128"/>
        <end position="142"/>
    </location>
</feature>
<organism evidence="2 3">
    <name type="scientific">Actinacidiphila cocklensis</name>
    <dbReference type="NCBI Taxonomy" id="887465"/>
    <lineage>
        <taxon>Bacteria</taxon>
        <taxon>Bacillati</taxon>
        <taxon>Actinomycetota</taxon>
        <taxon>Actinomycetes</taxon>
        <taxon>Kitasatosporales</taxon>
        <taxon>Streptomycetaceae</taxon>
        <taxon>Actinacidiphila</taxon>
    </lineage>
</organism>
<evidence type="ECO:0000256" key="1">
    <source>
        <dbReference type="SAM" id="MobiDB-lite"/>
    </source>
</evidence>